<reference evidence="2" key="1">
    <citation type="submission" date="2021-06" db="EMBL/GenBank/DDBJ databases">
        <authorList>
            <person name="Kallberg Y."/>
            <person name="Tangrot J."/>
            <person name="Rosling A."/>
        </authorList>
    </citation>
    <scope>NUCLEOTIDE SEQUENCE</scope>
    <source>
        <strain evidence="2">IN212</strain>
    </source>
</reference>
<gene>
    <name evidence="2" type="ORF">RFULGI_LOCUS5923</name>
</gene>
<name>A0A9N9BYM6_9GLOM</name>
<dbReference type="AlphaFoldDB" id="A0A9N9BYM6"/>
<accession>A0A9N9BYM6</accession>
<feature type="non-terminal residue" evidence="2">
    <location>
        <position position="68"/>
    </location>
</feature>
<keyword evidence="3" id="KW-1185">Reference proteome</keyword>
<sequence>MRTEIFCKWLTKLDEKFRLANWQILLLVKGAKSYYNPNKELSKEENNEKSSNKESESKSEEVEELETE</sequence>
<proteinExistence type="predicted"/>
<protein>
    <submittedName>
        <fullName evidence="2">14290_t:CDS:1</fullName>
    </submittedName>
</protein>
<feature type="region of interest" description="Disordered" evidence="1">
    <location>
        <begin position="37"/>
        <end position="68"/>
    </location>
</feature>
<dbReference type="OrthoDB" id="10517438at2759"/>
<feature type="compositionally biased region" description="Basic and acidic residues" evidence="1">
    <location>
        <begin position="40"/>
        <end position="60"/>
    </location>
</feature>
<dbReference type="EMBL" id="CAJVPZ010007184">
    <property type="protein sequence ID" value="CAG8582902.1"/>
    <property type="molecule type" value="Genomic_DNA"/>
</dbReference>
<evidence type="ECO:0000313" key="2">
    <source>
        <dbReference type="EMBL" id="CAG8582902.1"/>
    </source>
</evidence>
<evidence type="ECO:0000313" key="3">
    <source>
        <dbReference type="Proteomes" id="UP000789396"/>
    </source>
</evidence>
<comment type="caution">
    <text evidence="2">The sequence shown here is derived from an EMBL/GenBank/DDBJ whole genome shotgun (WGS) entry which is preliminary data.</text>
</comment>
<evidence type="ECO:0000256" key="1">
    <source>
        <dbReference type="SAM" id="MobiDB-lite"/>
    </source>
</evidence>
<organism evidence="2 3">
    <name type="scientific">Racocetra fulgida</name>
    <dbReference type="NCBI Taxonomy" id="60492"/>
    <lineage>
        <taxon>Eukaryota</taxon>
        <taxon>Fungi</taxon>
        <taxon>Fungi incertae sedis</taxon>
        <taxon>Mucoromycota</taxon>
        <taxon>Glomeromycotina</taxon>
        <taxon>Glomeromycetes</taxon>
        <taxon>Diversisporales</taxon>
        <taxon>Gigasporaceae</taxon>
        <taxon>Racocetra</taxon>
    </lineage>
</organism>
<dbReference type="Proteomes" id="UP000789396">
    <property type="component" value="Unassembled WGS sequence"/>
</dbReference>